<evidence type="ECO:0000256" key="5">
    <source>
        <dbReference type="ARBA" id="ARBA00022723"/>
    </source>
</evidence>
<evidence type="ECO:0000256" key="1">
    <source>
        <dbReference type="ARBA" id="ARBA00004123"/>
    </source>
</evidence>
<keyword evidence="24" id="KW-1185">Reference proteome</keyword>
<evidence type="ECO:0000256" key="17">
    <source>
        <dbReference type="PROSITE-ProRule" id="PRU00649"/>
    </source>
</evidence>
<dbReference type="InterPro" id="IPR001222">
    <property type="entry name" value="Znf_TFIIS"/>
</dbReference>
<evidence type="ECO:0000256" key="8">
    <source>
        <dbReference type="ARBA" id="ARBA00022843"/>
    </source>
</evidence>
<dbReference type="Pfam" id="PF01096">
    <property type="entry name" value="Zn_ribbon_TFIIS"/>
    <property type="match status" value="1"/>
</dbReference>
<proteinExistence type="inferred from homology"/>
<dbReference type="EMBL" id="ABDC03012600">
    <property type="status" value="NOT_ANNOTATED_CDS"/>
    <property type="molecule type" value="Genomic_DNA"/>
</dbReference>
<dbReference type="SMART" id="SM00509">
    <property type="entry name" value="TFS2N"/>
    <property type="match status" value="1"/>
</dbReference>
<dbReference type="InterPro" id="IPR006289">
    <property type="entry name" value="TFSII"/>
</dbReference>
<keyword evidence="3" id="KW-1017">Isopeptide bond</keyword>
<comment type="subcellular location">
    <subcellularLocation>
        <location evidence="1 17 18">Nucleus</location>
    </subcellularLocation>
</comment>
<protein>
    <recommendedName>
        <fullName evidence="18">Transcription elongation factor</fullName>
    </recommendedName>
</protein>
<evidence type="ECO:0000256" key="2">
    <source>
        <dbReference type="ARBA" id="ARBA00009647"/>
    </source>
</evidence>
<dbReference type="InterPro" id="IPR035100">
    <property type="entry name" value="TF_IIS-typ"/>
</dbReference>
<dbReference type="EMBL" id="ABDC03012603">
    <property type="status" value="NOT_ANNOTATED_CDS"/>
    <property type="molecule type" value="Genomic_DNA"/>
</dbReference>
<dbReference type="EMBL" id="ABDC03012598">
    <property type="status" value="NOT_ANNOTATED_CDS"/>
    <property type="molecule type" value="Genomic_DNA"/>
</dbReference>
<dbReference type="GO" id="GO:0005730">
    <property type="term" value="C:nucleolus"/>
    <property type="evidence" value="ECO:0007669"/>
    <property type="project" value="Ensembl"/>
</dbReference>
<reference evidence="23" key="1">
    <citation type="submission" date="2016-12" db="EMBL/GenBank/DDBJ databases">
        <title>Mouse lemur reference genome and diversity panel.</title>
        <authorList>
            <person name="Harris R."/>
            <person name="Larsen P."/>
            <person name="Liu Y."/>
            <person name="Hughes D.S."/>
            <person name="Murali S."/>
            <person name="Raveendran M."/>
            <person name="Korchina V."/>
            <person name="Wang M."/>
            <person name="Jhangiani S."/>
            <person name="Bandaranaike D."/>
            <person name="Bellair M."/>
            <person name="Blankenburg K."/>
            <person name="Chao H."/>
            <person name="Dahdouli M."/>
            <person name="Dinh H."/>
            <person name="Doddapaneni H."/>
            <person name="English A."/>
            <person name="Firestine M."/>
            <person name="Gnanaolivu R."/>
            <person name="Gross S."/>
            <person name="Hernandez B."/>
            <person name="Javaid M."/>
            <person name="Jayaseelan J."/>
            <person name="Jones J."/>
            <person name="Khan Z."/>
            <person name="Kovar C."/>
            <person name="Kurapati P."/>
            <person name="Le B."/>
            <person name="Lee S."/>
            <person name="Li M."/>
            <person name="Mathew T."/>
            <person name="Narasimhan A."/>
            <person name="Ngo D."/>
            <person name="Nguyen L."/>
            <person name="Okwuonu G."/>
            <person name="Ongeri F."/>
            <person name="Osuji N."/>
            <person name="Pu L.-L."/>
            <person name="Puazo M."/>
            <person name="Quiroz J."/>
            <person name="Raj R."/>
            <person name="Rajbhandari K."/>
            <person name="Reid J.G."/>
            <person name="Santibanez J."/>
            <person name="Sexton D."/>
            <person name="Skinner E."/>
            <person name="Vee V."/>
            <person name="Weissenberger G."/>
            <person name="Wu Y."/>
            <person name="Xin Y."/>
            <person name="Han Y."/>
            <person name="Campbell C."/>
            <person name="Brown A."/>
            <person name="Sullivan B."/>
            <person name="Shelton J."/>
            <person name="Brown S."/>
            <person name="Dudchenko O."/>
            <person name="Machol I."/>
            <person name="Durand N."/>
            <person name="Shamim M."/>
            <person name="Lieberman A."/>
            <person name="Muzny D.M."/>
            <person name="Richards S."/>
            <person name="Yoder A."/>
            <person name="Worley K.C."/>
            <person name="Rogers J."/>
            <person name="Gibbs R.A."/>
        </authorList>
    </citation>
    <scope>NUCLEOTIDE SEQUENCE [LARGE SCALE GENOMIC DNA]</scope>
</reference>
<dbReference type="GO" id="GO:0045944">
    <property type="term" value="P:positive regulation of transcription by RNA polymerase II"/>
    <property type="evidence" value="ECO:0007669"/>
    <property type="project" value="Ensembl"/>
</dbReference>
<evidence type="ECO:0000256" key="19">
    <source>
        <dbReference type="SAM" id="MobiDB-lite"/>
    </source>
</evidence>
<evidence type="ECO:0000256" key="7">
    <source>
        <dbReference type="ARBA" id="ARBA00022833"/>
    </source>
</evidence>
<dbReference type="PANTHER" id="PTHR11477">
    <property type="entry name" value="TRANSCRIPTION FACTOR S-II ZINC FINGER DOMAIN-CONTAINING PROTEIN"/>
    <property type="match status" value="1"/>
</dbReference>
<dbReference type="GO" id="GO:0005669">
    <property type="term" value="C:transcription factor TFIID complex"/>
    <property type="evidence" value="ECO:0007669"/>
    <property type="project" value="Ensembl"/>
</dbReference>
<reference evidence="23" key="3">
    <citation type="submission" date="2025-09" db="UniProtKB">
        <authorList>
            <consortium name="Ensembl"/>
        </authorList>
    </citation>
    <scope>IDENTIFICATION</scope>
</reference>
<keyword evidence="13 17" id="KW-0539">Nucleus</keyword>
<dbReference type="CDD" id="cd13749">
    <property type="entry name" value="Zn-ribbon_TFIIS"/>
    <property type="match status" value="1"/>
</dbReference>
<dbReference type="EMBL" id="ABDC03012595">
    <property type="status" value="NOT_ANNOTATED_CDS"/>
    <property type="molecule type" value="Genomic_DNA"/>
</dbReference>
<dbReference type="Gene3D" id="2.20.25.10">
    <property type="match status" value="1"/>
</dbReference>
<dbReference type="GO" id="GO:0008270">
    <property type="term" value="F:zinc ion binding"/>
    <property type="evidence" value="ECO:0007669"/>
    <property type="project" value="UniProtKB-UniRule"/>
</dbReference>
<dbReference type="FunFam" id="1.20.930.10:FF:000002">
    <property type="entry name" value="Transcription elongation factor A (SII), 1"/>
    <property type="match status" value="1"/>
</dbReference>
<dbReference type="EMBL" id="ABDC03012599">
    <property type="status" value="NOT_ANNOTATED_CDS"/>
    <property type="molecule type" value="Genomic_DNA"/>
</dbReference>
<evidence type="ECO:0000256" key="14">
    <source>
        <dbReference type="ARBA" id="ARBA00025408"/>
    </source>
</evidence>
<name>A0A8C5Y6M4_MICMU</name>
<dbReference type="InterPro" id="IPR035441">
    <property type="entry name" value="TFIIS/LEDGF_dom_sf"/>
</dbReference>
<feature type="domain" description="TFIIS-type" evidence="20">
    <location>
        <begin position="306"/>
        <end position="346"/>
    </location>
</feature>
<dbReference type="SUPFAM" id="SSF47676">
    <property type="entry name" value="Conserved domain common to transcription factors TFIIS, elongin A, CRSP70"/>
    <property type="match status" value="1"/>
</dbReference>
<evidence type="ECO:0000259" key="20">
    <source>
        <dbReference type="PROSITE" id="PS51133"/>
    </source>
</evidence>
<keyword evidence="7 18" id="KW-0862">Zinc</keyword>
<keyword evidence="11 18" id="KW-0238">DNA-binding</keyword>
<dbReference type="Proteomes" id="UP000694394">
    <property type="component" value="Chromosome 9"/>
</dbReference>
<feature type="domain" description="TFIIS N-terminal" evidence="21">
    <location>
        <begin position="50"/>
        <end position="127"/>
    </location>
</feature>
<feature type="domain" description="TFIIS central" evidence="22">
    <location>
        <begin position="187"/>
        <end position="303"/>
    </location>
</feature>
<dbReference type="EMBL" id="ABDC03012596">
    <property type="status" value="NOT_ANNOTATED_CDS"/>
    <property type="molecule type" value="Genomic_DNA"/>
</dbReference>
<dbReference type="GO" id="GO:0003677">
    <property type="term" value="F:DNA binding"/>
    <property type="evidence" value="ECO:0007669"/>
    <property type="project" value="UniProtKB-KW"/>
</dbReference>
<dbReference type="Gene3D" id="1.20.930.10">
    <property type="entry name" value="Conserved domain common to transcription factors TFIIS, elongin A, CRSP70"/>
    <property type="match status" value="1"/>
</dbReference>
<dbReference type="EMBL" id="ABDC03012602">
    <property type="status" value="NOT_ANNOTATED_CDS"/>
    <property type="molecule type" value="Genomic_DNA"/>
</dbReference>
<dbReference type="EMBL" id="ABDC03012597">
    <property type="status" value="NOT_ANNOTATED_CDS"/>
    <property type="molecule type" value="Genomic_DNA"/>
</dbReference>
<dbReference type="Pfam" id="PF07500">
    <property type="entry name" value="TFIIS_M"/>
    <property type="match status" value="1"/>
</dbReference>
<evidence type="ECO:0000256" key="18">
    <source>
        <dbReference type="RuleBase" id="RU368078"/>
    </source>
</evidence>
<feature type="region of interest" description="Disordered" evidence="19">
    <location>
        <begin position="123"/>
        <end position="186"/>
    </location>
</feature>
<evidence type="ECO:0000256" key="12">
    <source>
        <dbReference type="ARBA" id="ARBA00023163"/>
    </source>
</evidence>
<dbReference type="PROSITE" id="PS00466">
    <property type="entry name" value="ZF_TFIIS_1"/>
    <property type="match status" value="1"/>
</dbReference>
<dbReference type="PROSITE" id="PS51319">
    <property type="entry name" value="TFIIS_N"/>
    <property type="match status" value="1"/>
</dbReference>
<evidence type="ECO:0000256" key="9">
    <source>
        <dbReference type="ARBA" id="ARBA00022990"/>
    </source>
</evidence>
<evidence type="ECO:0000313" key="23">
    <source>
        <dbReference type="Ensembl" id="ENSMICP00000046604.1"/>
    </source>
</evidence>
<dbReference type="Pfam" id="PF08711">
    <property type="entry name" value="Med26"/>
    <property type="match status" value="1"/>
</dbReference>
<dbReference type="Ensembl" id="ENSMICT00000069855.1">
    <property type="protein sequence ID" value="ENSMICP00000046604.1"/>
    <property type="gene ID" value="ENSMICG00000029278.2"/>
</dbReference>
<comment type="similarity">
    <text evidence="2 18">Belongs to the TFS-II family.</text>
</comment>
<dbReference type="InterPro" id="IPR017923">
    <property type="entry name" value="TFIIS_N"/>
</dbReference>
<evidence type="ECO:0000256" key="13">
    <source>
        <dbReference type="ARBA" id="ARBA00023242"/>
    </source>
</evidence>
<dbReference type="PIRSF" id="PIRSF006704">
    <property type="entry name" value="TF_IIS"/>
    <property type="match status" value="1"/>
</dbReference>
<keyword evidence="9" id="KW-0007">Acetylation</keyword>
<dbReference type="CDD" id="cd00183">
    <property type="entry name" value="TFIIS_I"/>
    <property type="match status" value="1"/>
</dbReference>
<evidence type="ECO:0000259" key="22">
    <source>
        <dbReference type="PROSITE" id="PS51321"/>
    </source>
</evidence>
<dbReference type="SMART" id="SM00440">
    <property type="entry name" value="ZnF_C2C2"/>
    <property type="match status" value="1"/>
</dbReference>
<dbReference type="Gene3D" id="1.10.472.30">
    <property type="entry name" value="Transcription elongation factor S-II, central domain"/>
    <property type="match status" value="1"/>
</dbReference>
<dbReference type="SUPFAM" id="SSF46942">
    <property type="entry name" value="Elongation factor TFIIS domain 2"/>
    <property type="match status" value="1"/>
</dbReference>
<reference evidence="23" key="2">
    <citation type="submission" date="2025-08" db="UniProtKB">
        <authorList>
            <consortium name="Ensembl"/>
        </authorList>
    </citation>
    <scope>IDENTIFICATION</scope>
</reference>
<evidence type="ECO:0000256" key="15">
    <source>
        <dbReference type="ARBA" id="ARBA00063702"/>
    </source>
</evidence>
<keyword evidence="8" id="KW-0832">Ubl conjugation</keyword>
<dbReference type="GeneTree" id="ENSGT00940000155121"/>
<dbReference type="FunFam" id="1.10.472.30:FF:000001">
    <property type="entry name" value="Transcription elongation factor A (SII), 1"/>
    <property type="match status" value="1"/>
</dbReference>
<dbReference type="PANTHER" id="PTHR11477:SF1">
    <property type="entry name" value="TRANSCRIPTION ELONGATION FACTOR A PROTEIN 1"/>
    <property type="match status" value="1"/>
</dbReference>
<dbReference type="InterPro" id="IPR036575">
    <property type="entry name" value="TFIIS_cen_dom_sf"/>
</dbReference>
<accession>A0A8C5Y6M4</accession>
<keyword evidence="4" id="KW-0597">Phosphoprotein</keyword>
<dbReference type="FunFam" id="2.20.25.10:FF:000001">
    <property type="entry name" value="Probable Transcription elongation factor S-II"/>
    <property type="match status" value="1"/>
</dbReference>
<organism evidence="23 24">
    <name type="scientific">Microcebus murinus</name>
    <name type="common">Gray mouse lemur</name>
    <name type="synonym">Lemur murinus</name>
    <dbReference type="NCBI Taxonomy" id="30608"/>
    <lineage>
        <taxon>Eukaryota</taxon>
        <taxon>Metazoa</taxon>
        <taxon>Chordata</taxon>
        <taxon>Craniata</taxon>
        <taxon>Vertebrata</taxon>
        <taxon>Euteleostomi</taxon>
        <taxon>Mammalia</taxon>
        <taxon>Eutheria</taxon>
        <taxon>Euarchontoglires</taxon>
        <taxon>Primates</taxon>
        <taxon>Strepsirrhini</taxon>
        <taxon>Lemuriformes</taxon>
        <taxon>Cheirogaleidae</taxon>
        <taxon>Microcebus</taxon>
    </lineage>
</organism>
<dbReference type="EMBL" id="ABDC03012601">
    <property type="status" value="NOT_ANNOTATED_CDS"/>
    <property type="molecule type" value="Genomic_DNA"/>
</dbReference>
<evidence type="ECO:0000256" key="4">
    <source>
        <dbReference type="ARBA" id="ARBA00022553"/>
    </source>
</evidence>
<evidence type="ECO:0000256" key="6">
    <source>
        <dbReference type="ARBA" id="ARBA00022771"/>
    </source>
</evidence>
<dbReference type="NCBIfam" id="TIGR01385">
    <property type="entry name" value="TFSII"/>
    <property type="match status" value="1"/>
</dbReference>
<dbReference type="SUPFAM" id="SSF57783">
    <property type="entry name" value="Zinc beta-ribbon"/>
    <property type="match status" value="1"/>
</dbReference>
<sequence>MEDCPRIPGIVVLALRQGFRVTKPARERQAWPTSFPAGWARGRPAGAMEDEVVRIAKKMDKMVQKKNAAGALDLLKELKNIPMTLELLQSTRIGMSVNAIRKQSTDEEVTSLAKSLIKSWKKLLDGPSSDKDPEEKKKESSITSQNSPEAREESSSSGIVSSRKDETNARDTYVSSFPRAPSTSDSVRLKCREMLAAALRTGDDYIAIGADEEELGSQIEEAIYQEIRNTDMKYKNRVRSRISNLKDAKNPNLRKNVLCGSIPPDLFARMTAEEMASDELKEMRKNLTKEAIREHQMAKTGGTQTDLFTCGKCKKKNCTYTQVQTRSADEPMTTFVVCNECGNRWKFC</sequence>
<keyword evidence="6 16" id="KW-0863">Zinc-finger</keyword>
<dbReference type="InterPro" id="IPR003617">
    <property type="entry name" value="TFIIS/CRSP70_N_sub"/>
</dbReference>
<keyword evidence="12 18" id="KW-0804">Transcription</keyword>
<evidence type="ECO:0000313" key="24">
    <source>
        <dbReference type="Proteomes" id="UP000694394"/>
    </source>
</evidence>
<evidence type="ECO:0000256" key="3">
    <source>
        <dbReference type="ARBA" id="ARBA00022499"/>
    </source>
</evidence>
<gene>
    <name evidence="23" type="primary">TCEA1</name>
</gene>
<comment type="function">
    <text evidence="14">Necessary for efficient RNA polymerase II transcription elongation past template-encoded arresting sites. The arresting sites in DNA have the property of trapping a certain fraction of elongating RNA polymerases that pass through, resulting in locked ternary complexes. Cleavage of the nascent transcript by S-II allows the resumption of elongation from the new 3'-terminus.</text>
</comment>
<dbReference type="PROSITE" id="PS51321">
    <property type="entry name" value="TFIIS_CENTRAL"/>
    <property type="match status" value="1"/>
</dbReference>
<comment type="subunit">
    <text evidence="15">Interacts with EAF2. Associates with UBR5 and forms a transcription regulatory complex made of CDK9, Pol II, UBR5 and TCEA1/TFIIS. Part of TBP-based Pol II pre-initiation complex (PIC), in which Pol II core assembles with general transcription factors and other specific initiation factors including GTF2E1, GTF2E2, GTF2F1, GTF2F2, TCEA1, ERCC2, ERCC3, GTF2H2, GTF2H3, GTF2H4, GTF2H5, GTF2A1, GTF2A2, GTF2B and TBP; this large multi-subunit PIC complex mediates DNA unwinding and targets Pol II core to the transcription start site where the first phosphodiester bond forms.</text>
</comment>
<dbReference type="PROSITE" id="PS51133">
    <property type="entry name" value="ZF_TFIIS_2"/>
    <property type="match status" value="1"/>
</dbReference>
<dbReference type="GO" id="GO:0006368">
    <property type="term" value="P:transcription elongation by RNA polymerase II"/>
    <property type="evidence" value="ECO:0007669"/>
    <property type="project" value="InterPro"/>
</dbReference>
<evidence type="ECO:0000256" key="10">
    <source>
        <dbReference type="ARBA" id="ARBA00023015"/>
    </source>
</evidence>
<evidence type="ECO:0000259" key="21">
    <source>
        <dbReference type="PROSITE" id="PS51319"/>
    </source>
</evidence>
<evidence type="ECO:0000256" key="11">
    <source>
        <dbReference type="ARBA" id="ARBA00023125"/>
    </source>
</evidence>
<dbReference type="AlphaFoldDB" id="A0A8C5Y6M4"/>
<keyword evidence="5 18" id="KW-0479">Metal-binding</keyword>
<evidence type="ECO:0000256" key="16">
    <source>
        <dbReference type="PROSITE-ProRule" id="PRU00472"/>
    </source>
</evidence>
<dbReference type="EMBL" id="ABDC03012594">
    <property type="status" value="NOT_ANNOTATED_CDS"/>
    <property type="molecule type" value="Genomic_DNA"/>
</dbReference>
<feature type="compositionally biased region" description="Basic and acidic residues" evidence="19">
    <location>
        <begin position="123"/>
        <end position="140"/>
    </location>
</feature>
<dbReference type="GO" id="GO:0030218">
    <property type="term" value="P:erythrocyte differentiation"/>
    <property type="evidence" value="ECO:0007669"/>
    <property type="project" value="Ensembl"/>
</dbReference>
<dbReference type="SMART" id="SM00510">
    <property type="entry name" value="TFS2M"/>
    <property type="match status" value="1"/>
</dbReference>
<keyword evidence="10 18" id="KW-0805">Transcription regulation</keyword>
<dbReference type="InterPro" id="IPR003618">
    <property type="entry name" value="TFIIS_cen_dom"/>
</dbReference>